<protein>
    <submittedName>
        <fullName evidence="2">Uncharacterized protein</fullName>
    </submittedName>
</protein>
<gene>
    <name evidence="2" type="ORF">HMPREF0663_11969</name>
</gene>
<feature type="transmembrane region" description="Helical" evidence="1">
    <location>
        <begin position="40"/>
        <end position="58"/>
    </location>
</feature>
<proteinExistence type="predicted"/>
<reference evidence="2" key="1">
    <citation type="submission" date="2011-01" db="EMBL/GenBank/DDBJ databases">
        <authorList>
            <person name="Muzny D."/>
            <person name="Qin X."/>
            <person name="Buhay C."/>
            <person name="Dugan-Rocha S."/>
            <person name="Ding Y."/>
            <person name="Chen G."/>
            <person name="Hawes A."/>
            <person name="Holder M."/>
            <person name="Jhangiani S."/>
            <person name="Johnson A."/>
            <person name="Khan Z."/>
            <person name="Li Z."/>
            <person name="Liu W."/>
            <person name="Liu X."/>
            <person name="Perez L."/>
            <person name="Shen H."/>
            <person name="Wang Q."/>
            <person name="Watt J."/>
            <person name="Xi L."/>
            <person name="Xin Y."/>
            <person name="Zhou J."/>
            <person name="Deng J."/>
            <person name="Jiang H."/>
            <person name="Liu Y."/>
            <person name="Qu J."/>
            <person name="Song X.-Z."/>
            <person name="Zhang L."/>
            <person name="Villasana D."/>
            <person name="Johnson A."/>
            <person name="Liu J."/>
            <person name="Liyanage D."/>
            <person name="Lorensuhewa L."/>
            <person name="Robinson T."/>
            <person name="Song A."/>
            <person name="Song B.-B."/>
            <person name="Dinh H."/>
            <person name="Thornton R."/>
            <person name="Coyle M."/>
            <person name="Francisco L."/>
            <person name="Jackson L."/>
            <person name="Javaid M."/>
            <person name="Korchina V."/>
            <person name="Kovar C."/>
            <person name="Mata R."/>
            <person name="Mathew T."/>
            <person name="Ngo R."/>
            <person name="Nguyen L."/>
            <person name="Nguyen N."/>
            <person name="Okwuonu G."/>
            <person name="Ongeri F."/>
            <person name="Pham C."/>
            <person name="Simmons D."/>
            <person name="Wilczek-Boney K."/>
            <person name="Hale W."/>
            <person name="Jakkamsetti A."/>
            <person name="Pham P."/>
            <person name="Ruth R."/>
            <person name="San Lucas F."/>
            <person name="Warren J."/>
            <person name="Zhang J."/>
            <person name="Zhao Z."/>
            <person name="Zhou C."/>
            <person name="Zhu D."/>
            <person name="Lee S."/>
            <person name="Bess C."/>
            <person name="Blankenburg K."/>
            <person name="Forbes L."/>
            <person name="Fu Q."/>
            <person name="Gubbala S."/>
            <person name="Hirani K."/>
            <person name="Jayaseelan J.C."/>
            <person name="Lara F."/>
            <person name="Munidasa M."/>
            <person name="Palculict T."/>
            <person name="Patil S."/>
            <person name="Pu L.-L."/>
            <person name="Saada N."/>
            <person name="Tang L."/>
            <person name="Weissenberger G."/>
            <person name="Zhu Y."/>
            <person name="Hemphill L."/>
            <person name="Shang Y."/>
            <person name="Youmans B."/>
            <person name="Ayvaz T."/>
            <person name="Ross M."/>
            <person name="Santibanez J."/>
            <person name="Aqrawi P."/>
            <person name="Gross S."/>
            <person name="Joshi V."/>
            <person name="Fowler G."/>
            <person name="Nazareth L."/>
            <person name="Reid J."/>
            <person name="Worley K."/>
            <person name="Petrosino J."/>
            <person name="Highlander S."/>
            <person name="Gibbs R."/>
        </authorList>
    </citation>
    <scope>NUCLEOTIDE SEQUENCE [LARGE SCALE GENOMIC DNA]</scope>
    <source>
        <strain evidence="2">ATCC 33269</strain>
    </source>
</reference>
<dbReference type="AlphaFoldDB" id="E7RT96"/>
<dbReference type="RefSeq" id="WP_004370166.1">
    <property type="nucleotide sequence ID" value="NZ_GL833119.1"/>
</dbReference>
<dbReference type="STRING" id="28134.SAMN05444288_1198"/>
<organism evidence="2 3">
    <name type="scientific">Hoylesella oralis ATCC 33269</name>
    <dbReference type="NCBI Taxonomy" id="873533"/>
    <lineage>
        <taxon>Bacteria</taxon>
        <taxon>Pseudomonadati</taxon>
        <taxon>Bacteroidota</taxon>
        <taxon>Bacteroidia</taxon>
        <taxon>Bacteroidales</taxon>
        <taxon>Prevotellaceae</taxon>
        <taxon>Hoylesella</taxon>
    </lineage>
</organism>
<keyword evidence="3" id="KW-1185">Reference proteome</keyword>
<evidence type="ECO:0000313" key="3">
    <source>
        <dbReference type="Proteomes" id="UP000005580"/>
    </source>
</evidence>
<comment type="caution">
    <text evidence="2">The sequence shown here is derived from an EMBL/GenBank/DDBJ whole genome shotgun (WGS) entry which is preliminary data.</text>
</comment>
<keyword evidence="1" id="KW-0472">Membrane</keyword>
<dbReference type="Proteomes" id="UP000005580">
    <property type="component" value="Unassembled WGS sequence"/>
</dbReference>
<accession>E7RT96</accession>
<evidence type="ECO:0000313" key="2">
    <source>
        <dbReference type="EMBL" id="EFZ35902.1"/>
    </source>
</evidence>
<dbReference type="HOGENOM" id="CLU_161351_0_0_10"/>
<keyword evidence="1" id="KW-1133">Transmembrane helix</keyword>
<keyword evidence="1" id="KW-0812">Transmembrane</keyword>
<sequence length="115" mass="13276">MKPDNDFERLWSENRRRILEADTEYLSIKESYRMKSGADWLLFGIPAVAAIVVLNFSFFGNELLNWMLGAVAAIVSFVICVWVKSLLNGSRPLSEVEEDIKKRCREKYEKTGELL</sequence>
<feature type="transmembrane region" description="Helical" evidence="1">
    <location>
        <begin position="64"/>
        <end position="83"/>
    </location>
</feature>
<dbReference type="EMBL" id="AEPE02000006">
    <property type="protein sequence ID" value="EFZ35902.1"/>
    <property type="molecule type" value="Genomic_DNA"/>
</dbReference>
<evidence type="ECO:0000256" key="1">
    <source>
        <dbReference type="SAM" id="Phobius"/>
    </source>
</evidence>
<name>E7RT96_9BACT</name>